<dbReference type="AlphaFoldDB" id="A0ABD3BYL0"/>
<dbReference type="EMBL" id="JAVIJP010000060">
    <property type="protein sequence ID" value="KAL3622595.1"/>
    <property type="molecule type" value="Genomic_DNA"/>
</dbReference>
<proteinExistence type="predicted"/>
<feature type="transmembrane region" description="Helical" evidence="2">
    <location>
        <begin position="439"/>
        <end position="458"/>
    </location>
</feature>
<evidence type="ECO:0000256" key="1">
    <source>
        <dbReference type="SAM" id="MobiDB-lite"/>
    </source>
</evidence>
<keyword evidence="2" id="KW-0472">Membrane</keyword>
<evidence type="ECO:0000313" key="3">
    <source>
        <dbReference type="EMBL" id="KAL3622595.1"/>
    </source>
</evidence>
<evidence type="ECO:0000313" key="4">
    <source>
        <dbReference type="Proteomes" id="UP001632038"/>
    </source>
</evidence>
<feature type="region of interest" description="Disordered" evidence="1">
    <location>
        <begin position="76"/>
        <end position="102"/>
    </location>
</feature>
<gene>
    <name evidence="3" type="ORF">CASFOL_034006</name>
</gene>
<organism evidence="3 4">
    <name type="scientific">Castilleja foliolosa</name>
    <dbReference type="NCBI Taxonomy" id="1961234"/>
    <lineage>
        <taxon>Eukaryota</taxon>
        <taxon>Viridiplantae</taxon>
        <taxon>Streptophyta</taxon>
        <taxon>Embryophyta</taxon>
        <taxon>Tracheophyta</taxon>
        <taxon>Spermatophyta</taxon>
        <taxon>Magnoliopsida</taxon>
        <taxon>eudicotyledons</taxon>
        <taxon>Gunneridae</taxon>
        <taxon>Pentapetalae</taxon>
        <taxon>asterids</taxon>
        <taxon>lamiids</taxon>
        <taxon>Lamiales</taxon>
        <taxon>Orobanchaceae</taxon>
        <taxon>Pedicularideae</taxon>
        <taxon>Castillejinae</taxon>
        <taxon>Castilleja</taxon>
    </lineage>
</organism>
<feature type="region of interest" description="Disordered" evidence="1">
    <location>
        <begin position="134"/>
        <end position="165"/>
    </location>
</feature>
<keyword evidence="2" id="KW-1133">Transmembrane helix</keyword>
<sequence length="461" mass="50909">MASFSQPPLFPSLVHITNNKPLSFFSSQSQPIKISPIFKYSKIASSISEPNQENSPESQANEVDPVKLALGKAKAYKDSKQFSPPTPNTIQEPYTKVTGKNGDGPIADVGDVKKEVPLAVKLALEKANKYQKSKTLEQTENSGLEKGGNGKNIGNNQSIKKSVKNKDGLTVSSTDFMGLGFSDKKIGRGLPAGLIPQSDPFQGGKLPEVEILVGDTRRFDDALTEPNKIPVDENEDDVYKPKVSTWGVFPRPSNISKTYGGGKTIRPGEALETADERAAKEARTKQLVTAYKSKIGLNIDPKVKSECQKALNDGDSLMDLGKLKEALSLYEKVMEKLTFQSELHGLAALQWSICQDSLFRPNEARVMYEKLQSHPSPKVSKRARQFLFSFQAMEMMKVTSSSSYQLNTDYQNYFDAFVQDRKNYPSNEAETDEVGLKQALPYIIFLVSPIFMVLLIAVSKS</sequence>
<keyword evidence="2" id="KW-0812">Transmembrane</keyword>
<name>A0ABD3BYL0_9LAMI</name>
<comment type="caution">
    <text evidence="3">The sequence shown here is derived from an EMBL/GenBank/DDBJ whole genome shotgun (WGS) entry which is preliminary data.</text>
</comment>
<keyword evidence="4" id="KW-1185">Reference proteome</keyword>
<accession>A0ABD3BYL0</accession>
<dbReference type="Proteomes" id="UP001632038">
    <property type="component" value="Unassembled WGS sequence"/>
</dbReference>
<dbReference type="PANTHER" id="PTHR35482:SF1">
    <property type="entry name" value="CYTOCHROME C OXIDASE SUBUNIT"/>
    <property type="match status" value="1"/>
</dbReference>
<dbReference type="PANTHER" id="PTHR35482">
    <property type="entry name" value="CYTOCHROME C OXIDASE SUBUNIT"/>
    <property type="match status" value="1"/>
</dbReference>
<reference evidence="4" key="1">
    <citation type="journal article" date="2024" name="IScience">
        <title>Strigolactones Initiate the Formation of Haustorium-like Structures in Castilleja.</title>
        <authorList>
            <person name="Buerger M."/>
            <person name="Peterson D."/>
            <person name="Chory J."/>
        </authorList>
    </citation>
    <scope>NUCLEOTIDE SEQUENCE [LARGE SCALE GENOMIC DNA]</scope>
</reference>
<protein>
    <submittedName>
        <fullName evidence="3">Uncharacterized protein</fullName>
    </submittedName>
</protein>
<evidence type="ECO:0000256" key="2">
    <source>
        <dbReference type="SAM" id="Phobius"/>
    </source>
</evidence>